<name>A0A9W7T098_9PEZI</name>
<accession>A0A9W7T098</accession>
<protein>
    <submittedName>
        <fullName evidence="1">Uncharacterized protein</fullName>
    </submittedName>
</protein>
<keyword evidence="2" id="KW-1185">Reference proteome</keyword>
<proteinExistence type="predicted"/>
<comment type="caution">
    <text evidence="1">The sequence shown here is derived from an EMBL/GenBank/DDBJ whole genome shotgun (WGS) entry which is preliminary data.</text>
</comment>
<dbReference type="OrthoDB" id="10419642at2759"/>
<reference evidence="1 2" key="1">
    <citation type="journal article" date="2018" name="IMA Fungus">
        <title>IMA Genome-F 10: Nine draft genome sequences of Claviceps purpurea s.lat., including C. arundinis, C. humidiphila, and C. cf. spartinae, pseudomolecules for the pitch canker pathogen Fusarium circinatum, draft genome of Davidsoniella eucalypti, Grosmannia galeiformis, Quambalaria eucalypti, and Teratosphaeria destructans.</title>
        <authorList>
            <person name="Wingfield B.D."/>
            <person name="Liu M."/>
            <person name="Nguyen H.D."/>
            <person name="Lane F.A."/>
            <person name="Morgan S.W."/>
            <person name="De Vos L."/>
            <person name="Wilken P.M."/>
            <person name="Duong T.A."/>
            <person name="Aylward J."/>
            <person name="Coetzee M.P."/>
            <person name="Dadej K."/>
            <person name="De Beer Z.W."/>
            <person name="Findlay W."/>
            <person name="Havenga M."/>
            <person name="Kolarik M."/>
            <person name="Menzies J.G."/>
            <person name="Naidoo K."/>
            <person name="Pochopski O."/>
            <person name="Shoukouhi P."/>
            <person name="Santana Q.C."/>
            <person name="Seifert K.A."/>
            <person name="Soal N."/>
            <person name="Steenkamp E.T."/>
            <person name="Tatham C.T."/>
            <person name="van der Nest M.A."/>
            <person name="Wingfield M.J."/>
        </authorList>
    </citation>
    <scope>NUCLEOTIDE SEQUENCE [LARGE SCALE GENOMIC DNA]</scope>
    <source>
        <strain evidence="1">CMW44962</strain>
    </source>
</reference>
<gene>
    <name evidence="1" type="ORF">Tdes44962_MAKER07177</name>
</gene>
<organism evidence="1 2">
    <name type="scientific">Teratosphaeria destructans</name>
    <dbReference type="NCBI Taxonomy" id="418781"/>
    <lineage>
        <taxon>Eukaryota</taxon>
        <taxon>Fungi</taxon>
        <taxon>Dikarya</taxon>
        <taxon>Ascomycota</taxon>
        <taxon>Pezizomycotina</taxon>
        <taxon>Dothideomycetes</taxon>
        <taxon>Dothideomycetidae</taxon>
        <taxon>Mycosphaerellales</taxon>
        <taxon>Teratosphaeriaceae</taxon>
        <taxon>Teratosphaeria</taxon>
    </lineage>
</organism>
<sequence length="189" mass="21194">MLILSRIAGQNAVAPPSAEDQAAMRNYPFNTCTCLPRMDGTRRTCTEHQVAEYLQMRERNLPPGTANTLQNRRKALERQARRNRQHLTRIRRDPVTLNTGRAAPARIALRTRTRRYRACRCGDEVVTNSQACIWQCMACEGIIRLRARALIPVQIPPMANSATHGKNGTAAGPHFLAIERPYNAALIVP</sequence>
<evidence type="ECO:0000313" key="2">
    <source>
        <dbReference type="Proteomes" id="UP001138500"/>
    </source>
</evidence>
<evidence type="ECO:0000313" key="1">
    <source>
        <dbReference type="EMBL" id="KAH9844703.1"/>
    </source>
</evidence>
<dbReference type="Proteomes" id="UP001138500">
    <property type="component" value="Unassembled WGS sequence"/>
</dbReference>
<dbReference type="AlphaFoldDB" id="A0A9W7T098"/>
<reference evidence="1 2" key="2">
    <citation type="journal article" date="2021" name="Curr. Genet.">
        <title>Genetic response to nitrogen starvation in the aggressive Eucalyptus foliar pathogen Teratosphaeria destructans.</title>
        <authorList>
            <person name="Havenga M."/>
            <person name="Wingfield B.D."/>
            <person name="Wingfield M.J."/>
            <person name="Dreyer L.L."/>
            <person name="Roets F."/>
            <person name="Aylward J."/>
        </authorList>
    </citation>
    <scope>NUCLEOTIDE SEQUENCE [LARGE SCALE GENOMIC DNA]</scope>
    <source>
        <strain evidence="1">CMW44962</strain>
    </source>
</reference>
<dbReference type="EMBL" id="RIBY02000247">
    <property type="protein sequence ID" value="KAH9844703.1"/>
    <property type="molecule type" value="Genomic_DNA"/>
</dbReference>